<dbReference type="EMBL" id="CP043901">
    <property type="protein sequence ID" value="QOI53420.1"/>
    <property type="molecule type" value="Genomic_DNA"/>
</dbReference>
<keyword evidence="1" id="KW-0812">Transmembrane</keyword>
<feature type="transmembrane region" description="Helical" evidence="1">
    <location>
        <begin position="38"/>
        <end position="57"/>
    </location>
</feature>
<protein>
    <submittedName>
        <fullName evidence="2">Uncharacterized protein</fullName>
    </submittedName>
</protein>
<evidence type="ECO:0000313" key="3">
    <source>
        <dbReference type="EMBL" id="QOI53420.1"/>
    </source>
</evidence>
<reference evidence="2" key="1">
    <citation type="submission" date="2019-09" db="EMBL/GenBank/DDBJ databases">
        <title>Comparative Genomics of Leptospira interrogans Reveals Genome Plasticity - A Common Adaptive Strategy for Survival in Various Hosts.</title>
        <authorList>
            <person name="Ramli S.R."/>
            <person name="Bunk B."/>
            <person name="Goris M."/>
            <person name="Bhuju S."/>
            <person name="Jarek M."/>
            <person name="Sproer C."/>
            <person name="Mustakim S."/>
            <person name="Strommenger B."/>
            <person name="Pessler F."/>
        </authorList>
    </citation>
    <scope>NUCLEOTIDE SEQUENCE</scope>
    <source>
        <strain evidence="2">1489</strain>
        <plasmid evidence="3">p5</plasmid>
        <plasmid evidence="2">p6</plasmid>
    </source>
</reference>
<dbReference type="Proteomes" id="UP000663255">
    <property type="component" value="Plasmid p5"/>
</dbReference>
<evidence type="ECO:0000313" key="2">
    <source>
        <dbReference type="EMBL" id="QOI53326.1"/>
    </source>
</evidence>
<dbReference type="RefSeq" id="WP_192505239.1">
    <property type="nucleotide sequence ID" value="NZ_CP043900.1"/>
</dbReference>
<accession>A0AAP9WPT3</accession>
<dbReference type="Proteomes" id="UP000663255">
    <property type="component" value="Plasmid p6"/>
</dbReference>
<evidence type="ECO:0000256" key="1">
    <source>
        <dbReference type="SAM" id="Phobius"/>
    </source>
</evidence>
<evidence type="ECO:0000313" key="4">
    <source>
        <dbReference type="Proteomes" id="UP000663255"/>
    </source>
</evidence>
<dbReference type="AlphaFoldDB" id="A0AAP9WPT3"/>
<gene>
    <name evidence="2" type="ORF">Lepto1489_23560</name>
    <name evidence="3" type="ORF">Lepto1489_24175</name>
</gene>
<keyword evidence="1" id="KW-1133">Transmembrane helix</keyword>
<organism evidence="2 4">
    <name type="scientific">Leptospira interrogans serovar Bataviae</name>
    <dbReference type="NCBI Taxonomy" id="312175"/>
    <lineage>
        <taxon>Bacteria</taxon>
        <taxon>Pseudomonadati</taxon>
        <taxon>Spirochaetota</taxon>
        <taxon>Spirochaetia</taxon>
        <taxon>Leptospirales</taxon>
        <taxon>Leptospiraceae</taxon>
        <taxon>Leptospira</taxon>
    </lineage>
</organism>
<geneLocation type="plasmid" evidence="2 4">
    <name>p6</name>
</geneLocation>
<geneLocation type="plasmid" evidence="3 4">
    <name>p5</name>
</geneLocation>
<dbReference type="EMBL" id="CP043900">
    <property type="protein sequence ID" value="QOI53326.1"/>
    <property type="molecule type" value="Genomic_DNA"/>
</dbReference>
<proteinExistence type="predicted"/>
<sequence length="352" mass="41270">MLIRIKQYKTRFLEAFAERDSSFIVLRLLSAAFNPQNAVSIFGIAAFVVLFCLNWGFERSVKIVPQKLASVLEWSFDSERKLELSSFEILEKPNELFLEDNFRKELKNQKLGFKNKNERLTNVLLYSVKNKESEKLKTVEFHLEIILKKIIPVFTNQPVDISNIELAIEPNSAVNLETIDSTWETNAELSATEKNEFYHPQKVLILGQIKEIGLSDLQIKNEPENIQKNSISWEFEKDTFEIRILENIHIEKWTWEQIQEKLEEIKSVKLQNNIPSFFAGAKERLLYLPRRTQPNLKNYEITSLNPDYIWKYSNFLILDHSLEAPNLNRKLMRYYSIQMNGPPPGNQLQVQT</sequence>
<keyword evidence="1" id="KW-0472">Membrane</keyword>
<name>A0AAP9WPT3_LEPIR</name>
<keyword evidence="2" id="KW-0614">Plasmid</keyword>